<sequence length="298" mass="32589">MVTTEGTTMSGSEEDRVATLADCCTQPSSSSSSPEDHVTMTTSPPTPGTPTQAASSPILIPVQRFRSSRGSDSGVSVGSFSPRHCHVCNSPRAYSPTVFVFPSPSARCRAYSPSRTQGTQTPSPLCQVFTEALQISEEGATGGGEVCRRTRNIRRVQSSVAFRTRYHSESDTAASPTGPPSQDQMASDPLPDLLQFRARSRSEPVRVSPEELVARELRRISDEFDSLVFSPTQRRPNGNDRPASFGGRDLQEREQGQDWWSYMMAVFRSKSADNVVRPDQPPKREDDRDRGNDGSTPA</sequence>
<dbReference type="RefSeq" id="XP_035679068.1">
    <property type="nucleotide sequence ID" value="XM_035823175.1"/>
</dbReference>
<evidence type="ECO:0000313" key="4">
    <source>
        <dbReference type="RefSeq" id="XP_035679068.1"/>
    </source>
</evidence>
<proteinExistence type="predicted"/>
<evidence type="ECO:0000256" key="1">
    <source>
        <dbReference type="SAM" id="MobiDB-lite"/>
    </source>
</evidence>
<dbReference type="OrthoDB" id="8991151at2759"/>
<protein>
    <submittedName>
        <fullName evidence="4">Uncharacterized protein LOC118417579 isoform X1</fullName>
    </submittedName>
</protein>
<organism evidence="3 4">
    <name type="scientific">Branchiostoma floridae</name>
    <name type="common">Florida lancelet</name>
    <name type="synonym">Amphioxus</name>
    <dbReference type="NCBI Taxonomy" id="7739"/>
    <lineage>
        <taxon>Eukaryota</taxon>
        <taxon>Metazoa</taxon>
        <taxon>Chordata</taxon>
        <taxon>Cephalochordata</taxon>
        <taxon>Leptocardii</taxon>
        <taxon>Amphioxiformes</taxon>
        <taxon>Branchiostomatidae</taxon>
        <taxon>Branchiostoma</taxon>
    </lineage>
</organism>
<dbReference type="Pfam" id="PF08945">
    <property type="entry name" value="Bclx_interact"/>
    <property type="match status" value="1"/>
</dbReference>
<feature type="region of interest" description="Disordered" evidence="1">
    <location>
        <begin position="228"/>
        <end position="252"/>
    </location>
</feature>
<feature type="region of interest" description="Disordered" evidence="1">
    <location>
        <begin position="270"/>
        <end position="298"/>
    </location>
</feature>
<dbReference type="KEGG" id="bfo:118417579"/>
<feature type="compositionally biased region" description="Low complexity" evidence="1">
    <location>
        <begin position="1"/>
        <end position="11"/>
    </location>
</feature>
<dbReference type="Proteomes" id="UP000001554">
    <property type="component" value="Chromosome 1"/>
</dbReference>
<accession>A0A9J7LBC0</accession>
<feature type="compositionally biased region" description="Basic and acidic residues" evidence="1">
    <location>
        <begin position="280"/>
        <end position="292"/>
    </location>
</feature>
<feature type="compositionally biased region" description="Low complexity" evidence="1">
    <location>
        <begin position="64"/>
        <end position="77"/>
    </location>
</feature>
<feature type="region of interest" description="Disordered" evidence="1">
    <location>
        <begin position="160"/>
        <end position="188"/>
    </location>
</feature>
<feature type="region of interest" description="Disordered" evidence="1">
    <location>
        <begin position="1"/>
        <end position="77"/>
    </location>
</feature>
<evidence type="ECO:0000313" key="3">
    <source>
        <dbReference type="Proteomes" id="UP000001554"/>
    </source>
</evidence>
<dbReference type="OMA" id="VARELRX"/>
<gene>
    <name evidence="4" type="primary">LOC118417579</name>
</gene>
<feature type="domain" description="Bcl-x interacting BH3" evidence="2">
    <location>
        <begin position="198"/>
        <end position="225"/>
    </location>
</feature>
<dbReference type="InterPro" id="IPR015040">
    <property type="entry name" value="Bcl-x_interacting_BH3_dom"/>
</dbReference>
<evidence type="ECO:0000259" key="2">
    <source>
        <dbReference type="Pfam" id="PF08945"/>
    </source>
</evidence>
<name>A0A9J7LBC0_BRAFL</name>
<reference evidence="3" key="1">
    <citation type="journal article" date="2020" name="Nat. Ecol. Evol.">
        <title>Deeply conserved synteny resolves early events in vertebrate evolution.</title>
        <authorList>
            <person name="Simakov O."/>
            <person name="Marletaz F."/>
            <person name="Yue J.X."/>
            <person name="O'Connell B."/>
            <person name="Jenkins J."/>
            <person name="Brandt A."/>
            <person name="Calef R."/>
            <person name="Tung C.H."/>
            <person name="Huang T.K."/>
            <person name="Schmutz J."/>
            <person name="Satoh N."/>
            <person name="Yu J.K."/>
            <person name="Putnam N.H."/>
            <person name="Green R.E."/>
            <person name="Rokhsar D.S."/>
        </authorList>
    </citation>
    <scope>NUCLEOTIDE SEQUENCE [LARGE SCALE GENOMIC DNA]</scope>
    <source>
        <strain evidence="3">S238N-H82</strain>
    </source>
</reference>
<dbReference type="AlphaFoldDB" id="A0A9J7LBC0"/>
<feature type="compositionally biased region" description="Polar residues" evidence="1">
    <location>
        <begin position="171"/>
        <end position="185"/>
    </location>
</feature>
<dbReference type="GeneID" id="118417579"/>
<reference evidence="4" key="2">
    <citation type="submission" date="2025-08" db="UniProtKB">
        <authorList>
            <consortium name="RefSeq"/>
        </authorList>
    </citation>
    <scope>IDENTIFICATION</scope>
    <source>
        <strain evidence="4">S238N-H82</strain>
        <tissue evidence="4">Testes</tissue>
    </source>
</reference>
<keyword evidence="3" id="KW-1185">Reference proteome</keyword>